<dbReference type="AlphaFoldDB" id="A0A9X0QJ05"/>
<reference evidence="1 2" key="1">
    <citation type="submission" date="2020-08" db="EMBL/GenBank/DDBJ databases">
        <title>Genomic Encyclopedia of Type Strains, Phase IV (KMG-V): Genome sequencing to study the core and pangenomes of soil and plant-associated prokaryotes.</title>
        <authorList>
            <person name="Whitman W."/>
        </authorList>
    </citation>
    <scope>NUCLEOTIDE SEQUENCE [LARGE SCALE GENOMIC DNA]</scope>
    <source>
        <strain evidence="1 2">X5P2</strain>
    </source>
</reference>
<comment type="caution">
    <text evidence="1">The sequence shown here is derived from an EMBL/GenBank/DDBJ whole genome shotgun (WGS) entry which is preliminary data.</text>
</comment>
<keyword evidence="2" id="KW-1185">Reference proteome</keyword>
<evidence type="ECO:0000313" key="2">
    <source>
        <dbReference type="Proteomes" id="UP000535182"/>
    </source>
</evidence>
<protein>
    <submittedName>
        <fullName evidence="1">Uncharacterized protein</fullName>
    </submittedName>
</protein>
<dbReference type="RefSeq" id="WP_221304860.1">
    <property type="nucleotide sequence ID" value="NZ_JACHEB010000015.1"/>
</dbReference>
<accession>A0A9X0QJ05</accession>
<sequence length="52" mass="5532">MSERLDTLADEHPTVSEALMTISGNVRHTATLLQVLVMTKMGPLSEPGPANA</sequence>
<proteinExistence type="predicted"/>
<dbReference type="EMBL" id="JACHEB010000015">
    <property type="protein sequence ID" value="MBB5331392.1"/>
    <property type="molecule type" value="Genomic_DNA"/>
</dbReference>
<dbReference type="Proteomes" id="UP000535182">
    <property type="component" value="Unassembled WGS sequence"/>
</dbReference>
<evidence type="ECO:0000313" key="1">
    <source>
        <dbReference type="EMBL" id="MBB5331392.1"/>
    </source>
</evidence>
<name>A0A9X0QJ05_9BACT</name>
<organism evidence="1 2">
    <name type="scientific">Tunturiibacter gelidiferens</name>
    <dbReference type="NCBI Taxonomy" id="3069689"/>
    <lineage>
        <taxon>Bacteria</taxon>
        <taxon>Pseudomonadati</taxon>
        <taxon>Acidobacteriota</taxon>
        <taxon>Terriglobia</taxon>
        <taxon>Terriglobales</taxon>
        <taxon>Acidobacteriaceae</taxon>
        <taxon>Tunturiibacter</taxon>
    </lineage>
</organism>
<gene>
    <name evidence="1" type="ORF">HDF14_005039</name>
</gene>